<gene>
    <name evidence="2" type="ORF">E4J90_16150</name>
</gene>
<name>A0A4Y8VES8_9PSED</name>
<evidence type="ECO:0000313" key="2">
    <source>
        <dbReference type="EMBL" id="TFH79352.1"/>
    </source>
</evidence>
<feature type="region of interest" description="Disordered" evidence="1">
    <location>
        <begin position="276"/>
        <end position="300"/>
    </location>
</feature>
<sequence>MISNTLKSWIDCRLISPLLFLTGLASLSGCHQLTTDQRINAWMDSGGKSAPTYMTSKEINAMEARRYIRVLRNTLAEKVFLANSEGLRGSVKLRMKLSRQGDVLLCEARSTEPDSPADFANLVTDVCWSKIWSTIPEGLQSPVDGSLEIIAPLIAQDDVSSISDYDLGHRKAGLASRFFWDNLLAGHSINAFGIARFEFTANAKGQIARCDVTLEKSYSRPESFHPDPALQKALADQCLQLDLQQMAGFQVGESGEVNRTVFVEYFPWKNHVGKHQEKAAASDKKGAAPSALTRNAHEAA</sequence>
<dbReference type="OrthoDB" id="6890721at2"/>
<dbReference type="AlphaFoldDB" id="A0A4Y8VES8"/>
<organism evidence="2 3">
    <name type="scientific">Pseudomonas kribbensis</name>
    <dbReference type="NCBI Taxonomy" id="1628086"/>
    <lineage>
        <taxon>Bacteria</taxon>
        <taxon>Pseudomonadati</taxon>
        <taxon>Pseudomonadota</taxon>
        <taxon>Gammaproteobacteria</taxon>
        <taxon>Pseudomonadales</taxon>
        <taxon>Pseudomonadaceae</taxon>
        <taxon>Pseudomonas</taxon>
    </lineage>
</organism>
<reference evidence="2 3" key="1">
    <citation type="submission" date="2019-03" db="EMBL/GenBank/DDBJ databases">
        <title>Draft genome sequence of humic substances-degrading Pseudomonas kribbensis CHA-19 from forest soil.</title>
        <authorList>
            <person name="Kim D."/>
        </authorList>
    </citation>
    <scope>NUCLEOTIDE SEQUENCE [LARGE SCALE GENOMIC DNA]</scope>
    <source>
        <strain evidence="2 3">CHA-19</strain>
    </source>
</reference>
<proteinExistence type="predicted"/>
<dbReference type="EMBL" id="SPDQ01000017">
    <property type="protein sequence ID" value="TFH79352.1"/>
    <property type="molecule type" value="Genomic_DNA"/>
</dbReference>
<comment type="caution">
    <text evidence="2">The sequence shown here is derived from an EMBL/GenBank/DDBJ whole genome shotgun (WGS) entry which is preliminary data.</text>
</comment>
<accession>A0A4Y8VES8</accession>
<feature type="compositionally biased region" description="Basic and acidic residues" evidence="1">
    <location>
        <begin position="276"/>
        <end position="286"/>
    </location>
</feature>
<dbReference type="PROSITE" id="PS51257">
    <property type="entry name" value="PROKAR_LIPOPROTEIN"/>
    <property type="match status" value="1"/>
</dbReference>
<evidence type="ECO:0000256" key="1">
    <source>
        <dbReference type="SAM" id="MobiDB-lite"/>
    </source>
</evidence>
<evidence type="ECO:0000313" key="3">
    <source>
        <dbReference type="Proteomes" id="UP000297555"/>
    </source>
</evidence>
<dbReference type="RefSeq" id="WP_134827161.1">
    <property type="nucleotide sequence ID" value="NZ_SPDQ01000017.1"/>
</dbReference>
<protein>
    <submittedName>
        <fullName evidence="2">Uncharacterized protein</fullName>
    </submittedName>
</protein>
<dbReference type="Proteomes" id="UP000297555">
    <property type="component" value="Unassembled WGS sequence"/>
</dbReference>